<evidence type="ECO:0000313" key="8">
    <source>
        <dbReference type="Proteomes" id="UP000321389"/>
    </source>
</evidence>
<feature type="domain" description="PKD" evidence="6">
    <location>
        <begin position="1439"/>
        <end position="1490"/>
    </location>
</feature>
<evidence type="ECO:0000313" key="7">
    <source>
        <dbReference type="EMBL" id="QDZ01167.2"/>
    </source>
</evidence>
<feature type="domain" description="PKD" evidence="6">
    <location>
        <begin position="977"/>
        <end position="1064"/>
    </location>
</feature>
<dbReference type="PANTHER" id="PTHR46730">
    <property type="entry name" value="POLYCYSTIN-1"/>
    <property type="match status" value="1"/>
</dbReference>
<dbReference type="InterPro" id="IPR022409">
    <property type="entry name" value="PKD/Chitinase_dom"/>
</dbReference>
<feature type="domain" description="PKD" evidence="6">
    <location>
        <begin position="1677"/>
        <end position="1746"/>
    </location>
</feature>
<keyword evidence="8" id="KW-1185">Reference proteome</keyword>
<dbReference type="GO" id="GO:0005886">
    <property type="term" value="C:plasma membrane"/>
    <property type="evidence" value="ECO:0007669"/>
    <property type="project" value="TreeGrafter"/>
</dbReference>
<feature type="domain" description="PKD" evidence="6">
    <location>
        <begin position="1328"/>
        <end position="1416"/>
    </location>
</feature>
<dbReference type="SMART" id="SM00089">
    <property type="entry name" value="PKD"/>
    <property type="match status" value="20"/>
</dbReference>
<organism evidence="7 8">
    <name type="scientific">Nitratireductor mangrovi</name>
    <dbReference type="NCBI Taxonomy" id="2599600"/>
    <lineage>
        <taxon>Bacteria</taxon>
        <taxon>Pseudomonadati</taxon>
        <taxon>Pseudomonadota</taxon>
        <taxon>Alphaproteobacteria</taxon>
        <taxon>Hyphomicrobiales</taxon>
        <taxon>Phyllobacteriaceae</taxon>
        <taxon>Nitratireductor</taxon>
    </lineage>
</organism>
<keyword evidence="4" id="KW-1133">Transmembrane helix</keyword>
<keyword evidence="5" id="KW-0472">Membrane</keyword>
<feature type="domain" description="PKD" evidence="6">
    <location>
        <begin position="554"/>
        <end position="595"/>
    </location>
</feature>
<dbReference type="InterPro" id="IPR035986">
    <property type="entry name" value="PKD_dom_sf"/>
</dbReference>
<proteinExistence type="predicted"/>
<keyword evidence="2" id="KW-0812">Transmembrane</keyword>
<gene>
    <name evidence="7" type="ORF">FQ775_12695</name>
</gene>
<dbReference type="Pfam" id="PF18911">
    <property type="entry name" value="PKD_4"/>
    <property type="match status" value="20"/>
</dbReference>
<dbReference type="PROSITE" id="PS50093">
    <property type="entry name" value="PKD"/>
    <property type="match status" value="18"/>
</dbReference>
<feature type="domain" description="PKD" evidence="6">
    <location>
        <begin position="1878"/>
        <end position="1917"/>
    </location>
</feature>
<feature type="domain" description="PKD" evidence="6">
    <location>
        <begin position="1068"/>
        <end position="1138"/>
    </location>
</feature>
<dbReference type="RefSeq" id="WP_167813134.1">
    <property type="nucleotide sequence ID" value="NZ_CP042301.2"/>
</dbReference>
<protein>
    <submittedName>
        <fullName evidence="7">PKD domain-containing protein</fullName>
    </submittedName>
</protein>
<evidence type="ECO:0000256" key="2">
    <source>
        <dbReference type="ARBA" id="ARBA00022692"/>
    </source>
</evidence>
<feature type="domain" description="PKD" evidence="6">
    <location>
        <begin position="1765"/>
        <end position="1852"/>
    </location>
</feature>
<feature type="domain" description="PKD" evidence="6">
    <location>
        <begin position="795"/>
        <end position="865"/>
    </location>
</feature>
<feature type="domain" description="PKD" evidence="6">
    <location>
        <begin position="465"/>
        <end position="508"/>
    </location>
</feature>
<evidence type="ECO:0000256" key="5">
    <source>
        <dbReference type="ARBA" id="ARBA00023136"/>
    </source>
</evidence>
<feature type="domain" description="PKD" evidence="6">
    <location>
        <begin position="1502"/>
        <end position="1572"/>
    </location>
</feature>
<accession>A0A5B8KZI0</accession>
<feature type="domain" description="PKD" evidence="6">
    <location>
        <begin position="1241"/>
        <end position="1316"/>
    </location>
</feature>
<evidence type="ECO:0000256" key="1">
    <source>
        <dbReference type="ARBA" id="ARBA00004141"/>
    </source>
</evidence>
<dbReference type="InterPro" id="IPR013783">
    <property type="entry name" value="Ig-like_fold"/>
</dbReference>
<dbReference type="KEGG" id="niy:FQ775_12695"/>
<feature type="domain" description="PKD" evidence="6">
    <location>
        <begin position="1154"/>
        <end position="1241"/>
    </location>
</feature>
<name>A0A5B8KZI0_9HYPH</name>
<sequence length="2124" mass="223074">MTAPLARALFATPLRRNAALFVAGMLSALAPIIMVVHGDAIRRHLPSIVALAKNGLLDPAHPYLVTFGSDAVRQEGDHDFSQLLRFSVPADAGRVYVRVFDADTGGAHDEMQGSAGTSVRFSLYGDGAQTRLWRDDDGVVQETVSGEALGAMEFGADKEADDRWLTLFAADAESGSEEAGNRRGFIVAVEGLAGNDGNVFDIAVSSEDGSNRAPDGLSLYTYMPTFQVPRGREMAELRLELPEGASSLAVENFDAAGGRLAFAGRFRSQAIAASGKSEWKRETITLEPGEAGGIASLTAANGSEIPNDLTLFAGIADNGADPAGQPVAITLPIRAFPPNRRPETALSIAPLACRQTGFDASGSTDPDGGDLTFRWRLGADGDWLEGATVTADFDSDGVKQGRLEVFDASGLVGNGRASEFSFFVKPKPVAALEAPALVAEGAAFTLDATGSTSPALPEGNRISHYRFDMGDGTVIEQAAGEAGFGMPSHTYRKHGTYTVTLTVTDAAGHPCNTDTKTAQINVNAPPVANAGPDLKVATGEKIVFDAGPETGVDGDNHRFTWDFGNGKGADTPKAEHSYDDPGTYTVRLKADDGRGIENSVAEDMARVFVNAPPLADGVTTPGRLVAGMPGDFDASAALDPDGRITAYAWSFGDGTSGDKAQLRHSFAEAGTYEVTLAVTDDSGLSNGTTEIRRTVTVVETGNEPPVAEGGGEREVLVGEVAAFDASGSRDPDGSLLSFRWDFGDGTTAAGIQVDHVYRTAGTYRATLTVMDDSGRENASASTSFDVVVSDPANASPVVHVGGDRAAFVNEVLDFDAVGTFDGDGNIVSVEWSFGDGARASGFRARHSYKKPGEYRVSVLVRDDSGRRGAVSEASFTVTVTHPYNEAPVIDLHSELTMETGIAAVFDASGAIDPDGQVTRYRWDFGDGTSAEVPVIAHSYATPGTYFGKLTLVDDSGLENGVSENRFVVFVEERRNTAPVAVAGPDRTAKVGERIDFDGGASSDTDGNLIAYHWDFGNGKSAIGQRRSIVYFEPGSYEVTLTVTDSSGQNNASAIDTLIVTVGDRPNSVPVAAVEDDRPAAIGEPVRFSGGGSSDPNGNILSYEWDFGDGERASGREVVHAYAKSGTYRAQLTIRDDSGLADGLSSAIRTITVNEPPIADAGPDQHVTASAVTFDASRSVDPDGRIASYLWDFGDGSSAAGERVTHVYGNPGTYRVKLVVEDASGTIRNTAEDEMSVRVNALPVADAGFDIVAAPGETITFDGRRSSDPDGKIATWSWDFRDGTQAEGDIVEHAFAAPGLYTVELTVRDDSGHDNATDFSQILVTVNAPPVADAGPDISVAPGQSFTLSASRSMDKDGDIADWRWDVQASDDILIGEQVDYSFADPGIYTISLTVTDDSGAANSTASDEVIVEVNHAPVAEAGRDIFSEALRVVLDASASADADNDGLSYLWDLGDGNIAEGAQVEHTYLTGGIYPVVLTVNDGRGLANSTGRDALTVRINRRPTAAAGDNRRACVGDVLVFDGSSSVDPDNGLLRYKWDFGDGDAAEIVNPTKTFETPGTYRVKLEVADESGLANDRHTDELLATVLPAPVADAGEDMKVCANTTVRFDGTKSTDIDGVVNRFSWDFGDGRTGGGDRPEHVFEQAGTYRVTLQIEGDNLGFCSPLADDEITVTVQSAPRAVIQAPRAVAAGEEVVFDGTTSYVEDARIGGYFWDFGDGETGQGAVARHVFERPGTYHVQLRADTAAEQGGCASAATTHVLTVNSAPIADAGGDRTVEVNQPLVLSGAGSQDSDGGIAAYEWDFGDGNSASGVDVLHIWRQPGRYRVALTVSDGTGLSNESSTTAIWVDVADVPKTAITSPDVACAGEAVDFGLANLPQSVDPATIAWSFGDGETAAGAATRHAYRRAGTYSVGVSGTLERAGQTVMTPLAKRIVVNRPPVAIAEAERKACPGHELGFDATKSFDADGAIDSYRWDFGDGDTAEGASVAHRFSQPGTYRVRLTATDNSGSACAAGVQEFDVFVNAAPVADAGPDVDIFIGGAHDNLVLDAGRSTDADGDALSHYWSLSNGFEFDGEKARVEFDQPGTYIATLTTNDNHGLACSETTDQLTIEAGPRSQSSSMLAD</sequence>
<keyword evidence="3" id="KW-0677">Repeat</keyword>
<evidence type="ECO:0000256" key="4">
    <source>
        <dbReference type="ARBA" id="ARBA00022989"/>
    </source>
</evidence>
<feature type="domain" description="PKD" evidence="6">
    <location>
        <begin position="613"/>
        <end position="700"/>
    </location>
</feature>
<evidence type="ECO:0000259" key="6">
    <source>
        <dbReference type="PROSITE" id="PS50093"/>
    </source>
</evidence>
<dbReference type="PANTHER" id="PTHR46730:SF1">
    <property type="entry name" value="PLAT DOMAIN-CONTAINING PROTEIN"/>
    <property type="match status" value="1"/>
</dbReference>
<dbReference type="Gene3D" id="2.60.40.10">
    <property type="entry name" value="Immunoglobulins"/>
    <property type="match status" value="20"/>
</dbReference>
<dbReference type="GO" id="GO:0006816">
    <property type="term" value="P:calcium ion transport"/>
    <property type="evidence" value="ECO:0007669"/>
    <property type="project" value="TreeGrafter"/>
</dbReference>
<dbReference type="GO" id="GO:0005261">
    <property type="term" value="F:monoatomic cation channel activity"/>
    <property type="evidence" value="ECO:0007669"/>
    <property type="project" value="TreeGrafter"/>
</dbReference>
<evidence type="ECO:0000256" key="3">
    <source>
        <dbReference type="ARBA" id="ARBA00022737"/>
    </source>
</evidence>
<dbReference type="Proteomes" id="UP000321389">
    <property type="component" value="Chromosome"/>
</dbReference>
<feature type="domain" description="PKD" evidence="6">
    <location>
        <begin position="1938"/>
        <end position="2010"/>
    </location>
</feature>
<dbReference type="InterPro" id="IPR000601">
    <property type="entry name" value="PKD_dom"/>
</dbReference>
<dbReference type="EMBL" id="CP042301">
    <property type="protein sequence ID" value="QDZ01167.2"/>
    <property type="molecule type" value="Genomic_DNA"/>
</dbReference>
<dbReference type="CDD" id="cd00146">
    <property type="entry name" value="PKD"/>
    <property type="match status" value="17"/>
</dbReference>
<reference evidence="7" key="1">
    <citation type="submission" date="2020-04" db="EMBL/GenBank/DDBJ databases">
        <title>Nitratireductor sp. nov. isolated from mangrove soil.</title>
        <authorList>
            <person name="Ye Y."/>
        </authorList>
    </citation>
    <scope>NUCLEOTIDE SEQUENCE</scope>
    <source>
        <strain evidence="7">SY7</strain>
    </source>
</reference>
<feature type="domain" description="PKD" evidence="6">
    <location>
        <begin position="704"/>
        <end position="786"/>
    </location>
</feature>
<feature type="domain" description="PKD" evidence="6">
    <location>
        <begin position="886"/>
        <end position="956"/>
    </location>
</feature>
<comment type="subcellular location">
    <subcellularLocation>
        <location evidence="1">Membrane</location>
        <topology evidence="1">Multi-pass membrane protein</topology>
    </subcellularLocation>
</comment>
<feature type="domain" description="PKD" evidence="6">
    <location>
        <begin position="1589"/>
        <end position="1654"/>
    </location>
</feature>
<dbReference type="SUPFAM" id="SSF49299">
    <property type="entry name" value="PKD domain"/>
    <property type="match status" value="19"/>
</dbReference>